<dbReference type="RefSeq" id="WP_024741638.1">
    <property type="nucleotide sequence ID" value="NZ_BAUG01000032.1"/>
</dbReference>
<dbReference type="GeneID" id="47722473"/>
<organism evidence="2 3">
    <name type="scientific">Tenacibaculum maritimum NCIMB 2154</name>
    <dbReference type="NCBI Taxonomy" id="1349785"/>
    <lineage>
        <taxon>Bacteria</taxon>
        <taxon>Pseudomonadati</taxon>
        <taxon>Bacteroidota</taxon>
        <taxon>Flavobacteriia</taxon>
        <taxon>Flavobacteriales</taxon>
        <taxon>Flavobacteriaceae</taxon>
        <taxon>Tenacibaculum</taxon>
    </lineage>
</organism>
<accession>A0A2H1E7K5</accession>
<dbReference type="EMBL" id="LT634361">
    <property type="protein sequence ID" value="SFZ81015.1"/>
    <property type="molecule type" value="Genomic_DNA"/>
</dbReference>
<dbReference type="Proteomes" id="UP000231564">
    <property type="component" value="Chromosome MARIT"/>
</dbReference>
<protein>
    <submittedName>
        <fullName evidence="2">Probable lipoprotein</fullName>
    </submittedName>
</protein>
<dbReference type="KEGG" id="tmar:MARIT_0907"/>
<evidence type="ECO:0000313" key="3">
    <source>
        <dbReference type="Proteomes" id="UP000231564"/>
    </source>
</evidence>
<dbReference type="NCBIfam" id="NF038123">
    <property type="entry name" value="NF038123_dom"/>
    <property type="match status" value="2"/>
</dbReference>
<keyword evidence="1" id="KW-0732">Signal</keyword>
<reference evidence="2 3" key="1">
    <citation type="submission" date="2016-11" db="EMBL/GenBank/DDBJ databases">
        <authorList>
            <person name="Jaros S."/>
            <person name="Januszkiewicz K."/>
            <person name="Wedrychowicz H."/>
        </authorList>
    </citation>
    <scope>NUCLEOTIDE SEQUENCE [LARGE SCALE GENOMIC DNA]</scope>
    <source>
        <strain evidence="2">NCIMB 2154T</strain>
    </source>
</reference>
<proteinExistence type="predicted"/>
<feature type="signal peptide" evidence="1">
    <location>
        <begin position="1"/>
        <end position="20"/>
    </location>
</feature>
<sequence length="453" mass="48943">MKIKFLSLALVSAMALTSCSNDDDNVVIPQDNTKTFKLTLKNAINYINVKKVGSAPLKETGAKHEVKFKATKGTYLSFANMFAQSNDWIFATGSQGIKLWEGDTPKTGDISNYIKVWDAGTEQDEDFLTNFPGTMYTAPNQEGPNMGPADSNTSVRDTGRNIRNYLTASLAYDAVAKEFTLTIEKANREAAHNKGFVTPGILVVHTQPNALFEEGAPVKANGLESLAEDGSPKAIYDWFTEKGSTGGAPLRLSTSYSLLSTPVAYVHQGTQTPLFTKGSPAKAGSGLEELAEDGKADPVYNYLNSLPNVTAVKGTSALLPGEEVTLEIKAKPGDRLNFATMLISSNDWFISNNQQGIELFDAEGNVKTSFVINKSYLYDSGTELDQKVGLGNGQPMNGNEAVANDDDDTVRRVTEIEDFQFGKEKVTSPAGVTQSNDDRGGYNFIDVAVEVVN</sequence>
<evidence type="ECO:0000313" key="2">
    <source>
        <dbReference type="EMBL" id="SFZ81015.1"/>
    </source>
</evidence>
<dbReference type="Gene3D" id="2.60.40.2130">
    <property type="entry name" value="F-spondin domain"/>
    <property type="match status" value="3"/>
</dbReference>
<keyword evidence="3" id="KW-1185">Reference proteome</keyword>
<dbReference type="OrthoDB" id="1013900at2"/>
<dbReference type="STRING" id="1349785.GCA_000509405_00992"/>
<dbReference type="AlphaFoldDB" id="A0A2H1E7K5"/>
<feature type="chain" id="PRO_5013755997" evidence="1">
    <location>
        <begin position="21"/>
        <end position="453"/>
    </location>
</feature>
<gene>
    <name evidence="2" type="ORF">MARIT_0907</name>
</gene>
<name>A0A2H1E7K5_9FLAO</name>
<dbReference type="InterPro" id="IPR038678">
    <property type="entry name" value="Spondin_N_sf"/>
</dbReference>
<dbReference type="InterPro" id="IPR009465">
    <property type="entry name" value="Spondin_N"/>
</dbReference>
<keyword evidence="2" id="KW-0449">Lipoprotein</keyword>
<evidence type="ECO:0000256" key="1">
    <source>
        <dbReference type="SAM" id="SignalP"/>
    </source>
</evidence>
<dbReference type="PROSITE" id="PS51257">
    <property type="entry name" value="PROKAR_LIPOPROTEIN"/>
    <property type="match status" value="1"/>
</dbReference>